<dbReference type="EMBL" id="CBXG010000046">
    <property type="protein sequence ID" value="CDM06208.1"/>
    <property type="molecule type" value="Genomic_DNA"/>
</dbReference>
<gene>
    <name evidence="1" type="ORF">BN890_38110</name>
</gene>
<dbReference type="AlphaFoldDB" id="W6P920"/>
<protein>
    <submittedName>
        <fullName evidence="1">YciO family</fullName>
    </submittedName>
</protein>
<dbReference type="InterPro" id="IPR017945">
    <property type="entry name" value="DHBP_synth_RibB-like_a/b_dom"/>
</dbReference>
<comment type="caution">
    <text evidence="1">The sequence shown here is derived from an EMBL/GenBank/DDBJ whole genome shotgun (WGS) entry which is preliminary data.</text>
</comment>
<proteinExistence type="predicted"/>
<dbReference type="Gene3D" id="3.90.870.10">
    <property type="entry name" value="DHBP synthase"/>
    <property type="match status" value="1"/>
</dbReference>
<dbReference type="SUPFAM" id="SSF55821">
    <property type="entry name" value="YrdC/RibB"/>
    <property type="match status" value="1"/>
</dbReference>
<sequence>MLLKLYDKNNNPQDLQRIIDILNDGGLIIYPTDTMYAISAAMV</sequence>
<evidence type="ECO:0000313" key="1">
    <source>
        <dbReference type="EMBL" id="CDM06208.1"/>
    </source>
</evidence>
<reference evidence="1 2" key="1">
    <citation type="submission" date="2013-12" db="EMBL/GenBank/DDBJ databases">
        <title>Improved hybrid genome assemblies of Bacteroides xylanisolvens SD CC 1b and Bacteroides xylanisolvens SD CC 2a using Illumina and 454 Sequencing.</title>
        <authorList>
            <person name="Ramaraj T."/>
            <person name="Sundararajan A."/>
            <person name="Mudge J."/>
            <person name="Schilkey F.D."/>
            <person name="Delvecchio V."/>
            <person name="Donlon M."/>
            <person name="Ziemer C."/>
        </authorList>
    </citation>
    <scope>NUCLEOTIDE SEQUENCE [LARGE SCALE GENOMIC DNA]</scope>
</reference>
<evidence type="ECO:0000313" key="2">
    <source>
        <dbReference type="Proteomes" id="UP000019380"/>
    </source>
</evidence>
<organism evidence="1 2">
    <name type="scientific">Bacteroides xylanisolvens SD CC 1b</name>
    <dbReference type="NCBI Taxonomy" id="702447"/>
    <lineage>
        <taxon>Bacteria</taxon>
        <taxon>Pseudomonadati</taxon>
        <taxon>Bacteroidota</taxon>
        <taxon>Bacteroidia</taxon>
        <taxon>Bacteroidales</taxon>
        <taxon>Bacteroidaceae</taxon>
        <taxon>Bacteroides</taxon>
    </lineage>
</organism>
<accession>W6P920</accession>
<name>W6P920_9BACE</name>
<dbReference type="Proteomes" id="UP000019380">
    <property type="component" value="Unassembled WGS sequence"/>
</dbReference>